<dbReference type="EMBL" id="JACXAC010000002">
    <property type="protein sequence ID" value="MBD2721709.1"/>
    <property type="molecule type" value="Genomic_DNA"/>
</dbReference>
<accession>A0ABR8JUR6</accession>
<organism evidence="1 2">
    <name type="scientific">Hymenobacter armeniacus</name>
    <dbReference type="NCBI Taxonomy" id="2771358"/>
    <lineage>
        <taxon>Bacteria</taxon>
        <taxon>Pseudomonadati</taxon>
        <taxon>Bacteroidota</taxon>
        <taxon>Cytophagia</taxon>
        <taxon>Cytophagales</taxon>
        <taxon>Hymenobacteraceae</taxon>
        <taxon>Hymenobacter</taxon>
    </lineage>
</organism>
<proteinExistence type="predicted"/>
<sequence length="519" mass="55590">MKHIYPWGRPLLAALLLFMGFGVHAQQAWRPFRPGMIYSYALRNSTNVTHTLRVDSAYATPAGDSVYAFNRLMRRMAGSSGAGTFAKSRNNLFGARMRWTPGQGFYILESDAQNNVQNATALRIYPRAGVGQTWVASTSPLMTAIVQARSQLPILAGTPDSVVTIELRNGTSTAGPPVVAFTLSRTHGLVEATPWLGAAATGTPTSAPLMAALPAPLLQSAYSPLALFTMQPGDEMGYYWEPFNYLSGIFCSNAYTLRRILTRQQRADSLVFTYREQTRSENFGWSMCGGIPASVTIGPVQTRRMAVSLVTGASPQFPALALLAGEYKPDPVFTFRQGQLMGVGIMPNFANDCLSSGNYLPYTRVYVNSTGGPTTPPTYSLGMDLFAWQQSFGGAPGLGDVSTGETSMVYYRRSTGTPLVCGSFINFASLLPTRAAEAASVATLHPNPATDAATLTLNQPARAGQHLRLTDALGRTVWSAPVPAGQTAVAVPLAGRPAGLYLLHLSGPGATATWKLTHE</sequence>
<evidence type="ECO:0000313" key="2">
    <source>
        <dbReference type="Proteomes" id="UP000606003"/>
    </source>
</evidence>
<reference evidence="1 2" key="1">
    <citation type="submission" date="2020-09" db="EMBL/GenBank/DDBJ databases">
        <authorList>
            <person name="Kim M.K."/>
        </authorList>
    </citation>
    <scope>NUCLEOTIDE SEQUENCE [LARGE SCALE GENOMIC DNA]</scope>
    <source>
        <strain evidence="1 2">BT189</strain>
    </source>
</reference>
<gene>
    <name evidence="1" type="ORF">IC234_06175</name>
</gene>
<comment type="caution">
    <text evidence="1">The sequence shown here is derived from an EMBL/GenBank/DDBJ whole genome shotgun (WGS) entry which is preliminary data.</text>
</comment>
<dbReference type="Proteomes" id="UP000606003">
    <property type="component" value="Unassembled WGS sequence"/>
</dbReference>
<protein>
    <submittedName>
        <fullName evidence="1">T9SS type A sorting domain-containing protein</fullName>
    </submittedName>
</protein>
<name>A0ABR8JUR6_9BACT</name>
<evidence type="ECO:0000313" key="1">
    <source>
        <dbReference type="EMBL" id="MBD2721709.1"/>
    </source>
</evidence>
<dbReference type="NCBIfam" id="TIGR04183">
    <property type="entry name" value="Por_Secre_tail"/>
    <property type="match status" value="1"/>
</dbReference>
<dbReference type="InterPro" id="IPR026444">
    <property type="entry name" value="Secre_tail"/>
</dbReference>
<dbReference type="RefSeq" id="WP_190922982.1">
    <property type="nucleotide sequence ID" value="NZ_JACXAC010000002.1"/>
</dbReference>
<keyword evidence="2" id="KW-1185">Reference proteome</keyword>